<sequence length="95" mass="10555">MIQNWRWNVLRVAFFADVLVHMLAHMSCSGSCNRHSPKEARTKAGGDTEILVGGFSFEKRVLGEEAFDIEVIKPITAKACMWHGQSQLGGRVPTP</sequence>
<dbReference type="Proteomes" id="UP001367508">
    <property type="component" value="Unassembled WGS sequence"/>
</dbReference>
<comment type="caution">
    <text evidence="2">The sequence shown here is derived from an EMBL/GenBank/DDBJ whole genome shotgun (WGS) entry which is preliminary data.</text>
</comment>
<evidence type="ECO:0008006" key="4">
    <source>
        <dbReference type="Google" id="ProtNLM"/>
    </source>
</evidence>
<name>A0AAN9MYI8_CANGL</name>
<accession>A0AAN9MYI8</accession>
<organism evidence="2 3">
    <name type="scientific">Canavalia gladiata</name>
    <name type="common">Sword bean</name>
    <name type="synonym">Dolichos gladiatus</name>
    <dbReference type="NCBI Taxonomy" id="3824"/>
    <lineage>
        <taxon>Eukaryota</taxon>
        <taxon>Viridiplantae</taxon>
        <taxon>Streptophyta</taxon>
        <taxon>Embryophyta</taxon>
        <taxon>Tracheophyta</taxon>
        <taxon>Spermatophyta</taxon>
        <taxon>Magnoliopsida</taxon>
        <taxon>eudicotyledons</taxon>
        <taxon>Gunneridae</taxon>
        <taxon>Pentapetalae</taxon>
        <taxon>rosids</taxon>
        <taxon>fabids</taxon>
        <taxon>Fabales</taxon>
        <taxon>Fabaceae</taxon>
        <taxon>Papilionoideae</taxon>
        <taxon>50 kb inversion clade</taxon>
        <taxon>NPAAA clade</taxon>
        <taxon>indigoferoid/millettioid clade</taxon>
        <taxon>Phaseoleae</taxon>
        <taxon>Canavalia</taxon>
    </lineage>
</organism>
<dbReference type="AlphaFoldDB" id="A0AAN9MYI8"/>
<proteinExistence type="predicted"/>
<gene>
    <name evidence="2" type="ORF">VNO77_04416</name>
</gene>
<keyword evidence="1" id="KW-0732">Signal</keyword>
<protein>
    <recommendedName>
        <fullName evidence="4">Secreted protein</fullName>
    </recommendedName>
</protein>
<feature type="chain" id="PRO_5042941211" description="Secreted protein" evidence="1">
    <location>
        <begin position="25"/>
        <end position="95"/>
    </location>
</feature>
<keyword evidence="3" id="KW-1185">Reference proteome</keyword>
<reference evidence="2 3" key="1">
    <citation type="submission" date="2024-01" db="EMBL/GenBank/DDBJ databases">
        <title>The genomes of 5 underutilized Papilionoideae crops provide insights into root nodulation and disease resistanc.</title>
        <authorList>
            <person name="Jiang F."/>
        </authorList>
    </citation>
    <scope>NUCLEOTIDE SEQUENCE [LARGE SCALE GENOMIC DNA]</scope>
    <source>
        <strain evidence="2">LVBAO_FW01</strain>
        <tissue evidence="2">Leaves</tissue>
    </source>
</reference>
<feature type="signal peptide" evidence="1">
    <location>
        <begin position="1"/>
        <end position="24"/>
    </location>
</feature>
<evidence type="ECO:0000256" key="1">
    <source>
        <dbReference type="SAM" id="SignalP"/>
    </source>
</evidence>
<evidence type="ECO:0000313" key="3">
    <source>
        <dbReference type="Proteomes" id="UP001367508"/>
    </source>
</evidence>
<dbReference type="EMBL" id="JAYMYQ010000001">
    <property type="protein sequence ID" value="KAK7362306.1"/>
    <property type="molecule type" value="Genomic_DNA"/>
</dbReference>
<evidence type="ECO:0000313" key="2">
    <source>
        <dbReference type="EMBL" id="KAK7362306.1"/>
    </source>
</evidence>